<sequence>MLSRTAENLYWLTRYMERADTMARLLEVGYRMALMPSAGEGYRNEWASLVAAAGSSAGFEAKFGEDFRQRDVETWLFFDRENPSSVVSCIETARQNGRAVRTALTSEMWDALNGAYLDLRDIERRPRSEALLPQLCDWTKRQGSLLRGTTEGTHLQNDGFDFLNLGYYLERGDNTARLLDVKYYVLLPTTSMVGGAVDTYQWSTLLRALSAYRAFHWSYRGDYTPRKVAHFLILNASFPRSLLHCQQQIAAHLGRLAAAYGTRTVAHDRMQVMLGELSEARVEDVIEEGLHEFLSRFIHQNAALGQDVAHSYLFGVQ</sequence>
<dbReference type="RefSeq" id="WP_184146654.1">
    <property type="nucleotide sequence ID" value="NZ_JACHFM010000001.1"/>
</dbReference>
<dbReference type="InterPro" id="IPR051680">
    <property type="entry name" value="ATP-dep_Glu-Cys_Ligase-2"/>
</dbReference>
<reference evidence="2 3" key="1">
    <citation type="submission" date="2020-08" db="EMBL/GenBank/DDBJ databases">
        <title>Genomic Encyclopedia of Type Strains, Phase IV (KMG-IV): sequencing the most valuable type-strain genomes for metagenomic binning, comparative biology and taxonomic classification.</title>
        <authorList>
            <person name="Goeker M."/>
        </authorList>
    </citation>
    <scope>NUCLEOTIDE SEQUENCE [LARGE SCALE GENOMIC DNA]</scope>
    <source>
        <strain evidence="2 3">DSM 101730</strain>
    </source>
</reference>
<name>A0A840SIB5_9RHOB</name>
<dbReference type="PANTHER" id="PTHR34595:SF7">
    <property type="entry name" value="SLL1039 PROTEIN"/>
    <property type="match status" value="1"/>
</dbReference>
<evidence type="ECO:0000313" key="3">
    <source>
        <dbReference type="Proteomes" id="UP000549457"/>
    </source>
</evidence>
<keyword evidence="3" id="KW-1185">Reference proteome</keyword>
<feature type="domain" description="DUF403" evidence="1">
    <location>
        <begin position="1"/>
        <end position="313"/>
    </location>
</feature>
<dbReference type="Proteomes" id="UP000549457">
    <property type="component" value="Unassembled WGS sequence"/>
</dbReference>
<dbReference type="Pfam" id="PF04168">
    <property type="entry name" value="Alpha-E"/>
    <property type="match status" value="1"/>
</dbReference>
<evidence type="ECO:0000259" key="1">
    <source>
        <dbReference type="Pfam" id="PF04168"/>
    </source>
</evidence>
<dbReference type="InterPro" id="IPR007296">
    <property type="entry name" value="DUF403"/>
</dbReference>
<comment type="caution">
    <text evidence="2">The sequence shown here is derived from an EMBL/GenBank/DDBJ whole genome shotgun (WGS) entry which is preliminary data.</text>
</comment>
<dbReference type="EMBL" id="JACHFM010000001">
    <property type="protein sequence ID" value="MBB5220510.1"/>
    <property type="molecule type" value="Genomic_DNA"/>
</dbReference>
<accession>A0A840SIB5</accession>
<dbReference type="PANTHER" id="PTHR34595">
    <property type="entry name" value="BLR5612 PROTEIN"/>
    <property type="match status" value="1"/>
</dbReference>
<gene>
    <name evidence="2" type="ORF">HNP73_000431</name>
</gene>
<organism evidence="2 3">
    <name type="scientific">Amaricoccus macauensis</name>
    <dbReference type="NCBI Taxonomy" id="57001"/>
    <lineage>
        <taxon>Bacteria</taxon>
        <taxon>Pseudomonadati</taxon>
        <taxon>Pseudomonadota</taxon>
        <taxon>Alphaproteobacteria</taxon>
        <taxon>Rhodobacterales</taxon>
        <taxon>Paracoccaceae</taxon>
        <taxon>Amaricoccus</taxon>
    </lineage>
</organism>
<proteinExistence type="predicted"/>
<dbReference type="AlphaFoldDB" id="A0A840SIB5"/>
<evidence type="ECO:0000313" key="2">
    <source>
        <dbReference type="EMBL" id="MBB5220510.1"/>
    </source>
</evidence>
<protein>
    <submittedName>
        <fullName evidence="2">Putative alpha-E superfamily protein</fullName>
    </submittedName>
</protein>